<dbReference type="AlphaFoldDB" id="K6HDZ1"/>
<organism evidence="1 2">
    <name type="scientific">Solidesulfovibrio magneticus str. Maddingley MBC34</name>
    <dbReference type="NCBI Taxonomy" id="1206767"/>
    <lineage>
        <taxon>Bacteria</taxon>
        <taxon>Pseudomonadati</taxon>
        <taxon>Thermodesulfobacteriota</taxon>
        <taxon>Desulfovibrionia</taxon>
        <taxon>Desulfovibrionales</taxon>
        <taxon>Desulfovibrionaceae</taxon>
        <taxon>Solidesulfovibrio</taxon>
    </lineage>
</organism>
<comment type="caution">
    <text evidence="1">The sequence shown here is derived from an EMBL/GenBank/DDBJ whole genome shotgun (WGS) entry which is preliminary data.</text>
</comment>
<dbReference type="SUPFAM" id="SSF53335">
    <property type="entry name" value="S-adenosyl-L-methionine-dependent methyltransferases"/>
    <property type="match status" value="1"/>
</dbReference>
<name>K6HDZ1_9BACT</name>
<reference evidence="1 2" key="1">
    <citation type="submission" date="2012-07" db="EMBL/GenBank/DDBJ databases">
        <title>Draft genome sequence of Desulfovibrio magneticus str. Maddingley MBC34 obtained from a metagenomic sequence of a methanogenic enrichment isolated from coal-seam formation water in Victoria, Australia.</title>
        <authorList>
            <person name="Greenfield P."/>
            <person name="Hendry P."/>
            <person name="Li D."/>
            <person name="Rosewarne C.P."/>
            <person name="Tran-Dinh N."/>
            <person name="Elbourne L.D.H."/>
            <person name="Paulsen I.T."/>
            <person name="Midgley D.J."/>
        </authorList>
    </citation>
    <scope>NUCLEOTIDE SEQUENCE [LARGE SCALE GENOMIC DNA]</scope>
    <source>
        <strain evidence="2">Maddingley MBC34</strain>
    </source>
</reference>
<evidence type="ECO:0000313" key="1">
    <source>
        <dbReference type="EMBL" id="EKO40693.1"/>
    </source>
</evidence>
<accession>K6HDZ1</accession>
<dbReference type="PATRIC" id="fig|1206767.3.peg.534"/>
<evidence type="ECO:0000313" key="2">
    <source>
        <dbReference type="Proteomes" id="UP000006272"/>
    </source>
</evidence>
<gene>
    <name evidence="1" type="ORF">B193_0563</name>
</gene>
<dbReference type="EMBL" id="ALAO01000053">
    <property type="protein sequence ID" value="EKO40693.1"/>
    <property type="molecule type" value="Genomic_DNA"/>
</dbReference>
<sequence length="329" mass="35273">MAGDDLPALALRLLERLPPPGPVIAPELLVPGALPDLVDALCRPETPAHPALLGSLVLKYAHAYVHPERLGEDVSLVDLTDLAGRFLQRRGGSPLLAGQNALRRLLLHHGFALQMLLDLPKTVHLLTALLAAKPDVSSGFLGLDCGAGTGILLLGAYLLARRNGVDAPIMIGFEVLPQVAARADALLTSLGVGRVRQADATRPETYAALPDGPVTCLANETLPSAGRRLYKEPFPAISAALFAALGSRLSRTVFLPEAVWASDRSGRDWRRLAPENAFAGDAGIQAKPLRLAFMRDVELAGQRLPVERVGEGLAWLVAEPWREALCRRW</sequence>
<dbReference type="InterPro" id="IPR029063">
    <property type="entry name" value="SAM-dependent_MTases_sf"/>
</dbReference>
<proteinExistence type="predicted"/>
<protein>
    <submittedName>
        <fullName evidence="1">Uncharacterized protein</fullName>
    </submittedName>
</protein>
<dbReference type="Proteomes" id="UP000006272">
    <property type="component" value="Unassembled WGS sequence"/>
</dbReference>